<feature type="region of interest" description="Disordered" evidence="1">
    <location>
        <begin position="982"/>
        <end position="1027"/>
    </location>
</feature>
<feature type="region of interest" description="Disordered" evidence="1">
    <location>
        <begin position="1"/>
        <end position="57"/>
    </location>
</feature>
<proteinExistence type="predicted"/>
<sequence>MFSMTATAPESIQQRRRLSRENSPRVTPTKNQSPPIPYGQHSPFPVQQKNSRGHTRRYSVGTDATTALVNNCLPPVMPLDGIIGSQETGPGGITIPRGIFRDGAVILSNKAEAEIYIERKCSSMSLEENRQSLQFDTDSAAAPKDNEQHVGNFQLNQTFFAEDDNTKLNASDDDLSEGNEYFDRCKDASTYNNYESPVHPKSPTEQNLLQMDELSNKITDGLAPKYQYKRSPSMEPLFDNATEYRRSKPSFLTLKTVFSTDNGDLGETDGPPEIVPMSPSYEEQTSFYETITRGRDIETSSSTNGVFIDEGEMNGVQTFQRSTSMLPIFDRDSTERLSSADPSAFEDENEHCMGGNVLTSHNAGNPLSPVHEMSPQSTIDARKRLPDPSSPIVYTLSSQPTSPLLSDINTEINQTESDGFGRVCAQLTGVSLSQDSASDIGGDTYFDQSVTDIGGDTYFDINPNDDATKEVKRRCRFDRDDELMQPIALPPRLKRTTTDPEADDQNATLDFPLTPSRGPIIPPSPMRNFDHTHSLLDDCSDEEDDITSFNMVDSPTRHTHSYSCFPKKHASNRSNPYVSYLNFKKQKPNYKQPHPAHTAVDNTIQRALLETRHRRWSCQSAYAGSHAQSDQMFDVSNRVQYITIRENQMNWDYNRNSDLQFIEDDFSDCADDGPVIVLARMSVSHAAIRAGALACGLWRTVRLVRLPKGLFEKHWLMWREKKHSFEEVYDENDVWALLQMLRETFPLLDQVDFGGDTTESSDDAYSDDNVRKEWRLEIISRVLQILPNLIAIDGFDVSGRVPDVPCAPHTESTAEQAKPSYHDIKLEDTNAISVQDAEQAKPSSHDIKLEDTNAICVQDAKSSVGCEVCEPVDMQGCGWSHLVDAQAQSIQEAFSFGVTSAMHGESVEVEPVLSFVAPEQFSVAREISSDAIEDVSQQILSMIEGCVGPAQERKESYTLELDYSPATPLETEDLVDTQDEDTDQMLAPPVPSNSWETINSGSRPPKCPGSSNQRRVPKAPLERKKSKGYNVLKARFKRRVLGLVPSTSVIDDDEDSDGDENENIDECPADLL</sequence>
<name>A0ABD3QM78_9STRA</name>
<dbReference type="EMBL" id="JALLPJ020000156">
    <property type="protein sequence ID" value="KAL3800546.1"/>
    <property type="molecule type" value="Genomic_DNA"/>
</dbReference>
<feature type="compositionally biased region" description="Acidic residues" evidence="1">
    <location>
        <begin position="1050"/>
        <end position="1072"/>
    </location>
</feature>
<comment type="caution">
    <text evidence="2">The sequence shown here is derived from an EMBL/GenBank/DDBJ whole genome shotgun (WGS) entry which is preliminary data.</text>
</comment>
<feature type="compositionally biased region" description="Polar residues" evidence="1">
    <location>
        <begin position="992"/>
        <end position="1002"/>
    </location>
</feature>
<feature type="compositionally biased region" description="Polar residues" evidence="1">
    <location>
        <begin position="1"/>
        <end position="12"/>
    </location>
</feature>
<organism evidence="2 3">
    <name type="scientific">Cyclotella atomus</name>
    <dbReference type="NCBI Taxonomy" id="382360"/>
    <lineage>
        <taxon>Eukaryota</taxon>
        <taxon>Sar</taxon>
        <taxon>Stramenopiles</taxon>
        <taxon>Ochrophyta</taxon>
        <taxon>Bacillariophyta</taxon>
        <taxon>Coscinodiscophyceae</taxon>
        <taxon>Thalassiosirophycidae</taxon>
        <taxon>Stephanodiscales</taxon>
        <taxon>Stephanodiscaceae</taxon>
        <taxon>Cyclotella</taxon>
    </lineage>
</organism>
<feature type="region of interest" description="Disordered" evidence="1">
    <location>
        <begin position="1043"/>
        <end position="1072"/>
    </location>
</feature>
<accession>A0ABD3QM78</accession>
<feature type="compositionally biased region" description="Polar residues" evidence="1">
    <location>
        <begin position="24"/>
        <end position="33"/>
    </location>
</feature>
<protein>
    <submittedName>
        <fullName evidence="2">Uncharacterized protein</fullName>
    </submittedName>
</protein>
<evidence type="ECO:0000256" key="1">
    <source>
        <dbReference type="SAM" id="MobiDB-lite"/>
    </source>
</evidence>
<dbReference type="Proteomes" id="UP001530400">
    <property type="component" value="Unassembled WGS sequence"/>
</dbReference>
<evidence type="ECO:0000313" key="3">
    <source>
        <dbReference type="Proteomes" id="UP001530400"/>
    </source>
</evidence>
<evidence type="ECO:0000313" key="2">
    <source>
        <dbReference type="EMBL" id="KAL3800546.1"/>
    </source>
</evidence>
<gene>
    <name evidence="2" type="ORF">ACHAWO_009790</name>
</gene>
<keyword evidence="3" id="KW-1185">Reference proteome</keyword>
<reference evidence="2 3" key="1">
    <citation type="submission" date="2024-10" db="EMBL/GenBank/DDBJ databases">
        <title>Updated reference genomes for cyclostephanoid diatoms.</title>
        <authorList>
            <person name="Roberts W.R."/>
            <person name="Alverson A.J."/>
        </authorList>
    </citation>
    <scope>NUCLEOTIDE SEQUENCE [LARGE SCALE GENOMIC DNA]</scope>
    <source>
        <strain evidence="2 3">AJA010-31</strain>
    </source>
</reference>
<dbReference type="AlphaFoldDB" id="A0ABD3QM78"/>
<feature type="region of interest" description="Disordered" evidence="1">
    <location>
        <begin position="493"/>
        <end position="517"/>
    </location>
</feature>